<comment type="subcellular location">
    <subcellularLocation>
        <location evidence="1">Cell membrane</location>
        <topology evidence="1">Multi-pass membrane protein</topology>
    </subcellularLocation>
</comment>
<dbReference type="GO" id="GO:0005886">
    <property type="term" value="C:plasma membrane"/>
    <property type="evidence" value="ECO:0007669"/>
    <property type="project" value="UniProtKB-SubCell"/>
</dbReference>
<evidence type="ECO:0000256" key="6">
    <source>
        <dbReference type="ARBA" id="ARBA00023136"/>
    </source>
</evidence>
<feature type="transmembrane region" description="Helical" evidence="7">
    <location>
        <begin position="38"/>
        <end position="56"/>
    </location>
</feature>
<dbReference type="Pfam" id="PF02308">
    <property type="entry name" value="MgtC"/>
    <property type="match status" value="1"/>
</dbReference>
<dbReference type="PANTHER" id="PTHR33778">
    <property type="entry name" value="PROTEIN MGTC"/>
    <property type="match status" value="1"/>
</dbReference>
<evidence type="ECO:0000256" key="3">
    <source>
        <dbReference type="ARBA" id="ARBA00022475"/>
    </source>
</evidence>
<dbReference type="EMBL" id="JADEXG010000004">
    <property type="protein sequence ID" value="MBE9076307.1"/>
    <property type="molecule type" value="Genomic_DNA"/>
</dbReference>
<evidence type="ECO:0000256" key="1">
    <source>
        <dbReference type="ARBA" id="ARBA00004651"/>
    </source>
</evidence>
<feature type="domain" description="MgtC/SapB/SrpB/YhiD N-terminal" evidence="8">
    <location>
        <begin position="13"/>
        <end position="142"/>
    </location>
</feature>
<evidence type="ECO:0000313" key="10">
    <source>
        <dbReference type="Proteomes" id="UP000636505"/>
    </source>
</evidence>
<gene>
    <name evidence="9" type="ORF">IQ241_03180</name>
</gene>
<dbReference type="PRINTS" id="PR01837">
    <property type="entry name" value="MGTCSAPBPROT"/>
</dbReference>
<keyword evidence="3" id="KW-1003">Cell membrane</keyword>
<keyword evidence="10" id="KW-1185">Reference proteome</keyword>
<keyword evidence="5 7" id="KW-1133">Transmembrane helix</keyword>
<proteinExistence type="inferred from homology"/>
<dbReference type="AlphaFoldDB" id="A0A8J7A4T1"/>
<accession>A0A8J7A4T1</accession>
<dbReference type="InterPro" id="IPR049177">
    <property type="entry name" value="MgtC_SapB_SrpB_YhiD_N"/>
</dbReference>
<dbReference type="InterPro" id="IPR003416">
    <property type="entry name" value="MgtC/SapB/SrpB/YhiD_fam"/>
</dbReference>
<keyword evidence="4 7" id="KW-0812">Transmembrane</keyword>
<feature type="transmembrane region" description="Helical" evidence="7">
    <location>
        <begin position="6"/>
        <end position="26"/>
    </location>
</feature>
<dbReference type="PANTHER" id="PTHR33778:SF1">
    <property type="entry name" value="MAGNESIUM TRANSPORTER YHID-RELATED"/>
    <property type="match status" value="1"/>
</dbReference>
<keyword evidence="6 7" id="KW-0472">Membrane</keyword>
<evidence type="ECO:0000256" key="4">
    <source>
        <dbReference type="ARBA" id="ARBA00022692"/>
    </source>
</evidence>
<evidence type="ECO:0000259" key="8">
    <source>
        <dbReference type="Pfam" id="PF02308"/>
    </source>
</evidence>
<dbReference type="Proteomes" id="UP000636505">
    <property type="component" value="Unassembled WGS sequence"/>
</dbReference>
<feature type="transmembrane region" description="Helical" evidence="7">
    <location>
        <begin position="120"/>
        <end position="141"/>
    </location>
</feature>
<dbReference type="RefSeq" id="WP_193904961.1">
    <property type="nucleotide sequence ID" value="NZ_JADEXG010000004.1"/>
</dbReference>
<evidence type="ECO:0000256" key="2">
    <source>
        <dbReference type="ARBA" id="ARBA00009298"/>
    </source>
</evidence>
<comment type="caution">
    <text evidence="9">The sequence shown here is derived from an EMBL/GenBank/DDBJ whole genome shotgun (WGS) entry which is preliminary data.</text>
</comment>
<protein>
    <submittedName>
        <fullName evidence="9">MgtC/SapB family protein</fullName>
    </submittedName>
</protein>
<sequence length="147" mass="15640">MVNPGELDLLGRLALALAAGAVIGWNREAEGKAAGLRTYMLTTLGSAFFVLIPLQFEELDLNALSRTIQGVATGVGFLGAGEIVYQSREDSRSKPLVKGLTSAAAIWSAAALGVAAGCGLWQLCLLGTFLVWLILSLGKWAEHRIWR</sequence>
<comment type="similarity">
    <text evidence="2">Belongs to the MgtC/SapB family.</text>
</comment>
<evidence type="ECO:0000256" key="5">
    <source>
        <dbReference type="ARBA" id="ARBA00022989"/>
    </source>
</evidence>
<evidence type="ECO:0000313" key="9">
    <source>
        <dbReference type="EMBL" id="MBE9076307.1"/>
    </source>
</evidence>
<organism evidence="9 10">
    <name type="scientific">Vasconcelosia minhoensis LEGE 07310</name>
    <dbReference type="NCBI Taxonomy" id="915328"/>
    <lineage>
        <taxon>Bacteria</taxon>
        <taxon>Bacillati</taxon>
        <taxon>Cyanobacteriota</taxon>
        <taxon>Cyanophyceae</taxon>
        <taxon>Nodosilineales</taxon>
        <taxon>Cymatolegaceae</taxon>
        <taxon>Vasconcelosia</taxon>
        <taxon>Vasconcelosia minhoensis</taxon>
    </lineage>
</organism>
<reference evidence="9" key="1">
    <citation type="submission" date="2020-10" db="EMBL/GenBank/DDBJ databases">
        <authorList>
            <person name="Castelo-Branco R."/>
            <person name="Eusebio N."/>
            <person name="Adriana R."/>
            <person name="Vieira A."/>
            <person name="Brugerolle De Fraissinette N."/>
            <person name="Rezende De Castro R."/>
            <person name="Schneider M.P."/>
            <person name="Vasconcelos V."/>
            <person name="Leao P.N."/>
        </authorList>
    </citation>
    <scope>NUCLEOTIDE SEQUENCE</scope>
    <source>
        <strain evidence="9">LEGE 07310</strain>
    </source>
</reference>
<name>A0A8J7A4T1_9CYAN</name>
<evidence type="ECO:0000256" key="7">
    <source>
        <dbReference type="SAM" id="Phobius"/>
    </source>
</evidence>